<proteinExistence type="predicted"/>
<protein>
    <submittedName>
        <fullName evidence="1">DNA-binding protein containing wHTH domain</fullName>
    </submittedName>
</protein>
<dbReference type="GeneID" id="80402230"/>
<dbReference type="RefSeq" id="YP_010772516.1">
    <property type="nucleotide sequence ID" value="NC_074645.1"/>
</dbReference>
<dbReference type="GO" id="GO:0003677">
    <property type="term" value="F:DNA binding"/>
    <property type="evidence" value="ECO:0007669"/>
    <property type="project" value="UniProtKB-KW"/>
</dbReference>
<dbReference type="InterPro" id="IPR036390">
    <property type="entry name" value="WH_DNA-bd_sf"/>
</dbReference>
<keyword evidence="2" id="KW-1185">Reference proteome</keyword>
<name>A0AA35G9S6_9CAUD</name>
<sequence>MRNKKVFKTYDEIIVDKLREIEPATLKQLARAMNHACTQSLWTMLKRLCRDELIYVDITSKPYKYSIKERVVSYD</sequence>
<evidence type="ECO:0000313" key="1">
    <source>
        <dbReference type="EMBL" id="BDI54920.1"/>
    </source>
</evidence>
<evidence type="ECO:0000313" key="2">
    <source>
        <dbReference type="Proteomes" id="UP001162250"/>
    </source>
</evidence>
<organism evidence="1 2">
    <name type="scientific">Thorarchaeia virus VerdaV2</name>
    <dbReference type="NCBI Taxonomy" id="3070171"/>
    <lineage>
        <taxon>Viruses</taxon>
        <taxon>Duplodnaviria</taxon>
        <taxon>Heunggongvirae</taxon>
        <taxon>Uroviricota</taxon>
        <taxon>Caudoviricetes</taxon>
        <taxon>Verdandiviridae</taxon>
        <taxon>Tonitrusvirus</taxon>
        <taxon>Tonitrusvirus shimokitaense</taxon>
    </lineage>
</organism>
<dbReference type="KEGG" id="vg:80402230"/>
<keyword evidence="1" id="KW-0238">DNA-binding</keyword>
<dbReference type="SUPFAM" id="SSF46785">
    <property type="entry name" value="Winged helix' DNA-binding domain"/>
    <property type="match status" value="1"/>
</dbReference>
<reference evidence="1 2" key="1">
    <citation type="journal article" date="2022" name="Nat. Microbiol.">
        <title>Three families of Asgard archaeal viruses identified in metagenome-assembled genomes.</title>
        <authorList>
            <person name="Medvedeva S."/>
            <person name="Sun J."/>
            <person name="Yutin N."/>
            <person name="Koonin E.V."/>
            <person name="Nunoura T."/>
            <person name="Rinke C."/>
            <person name="Krupovic M."/>
        </authorList>
    </citation>
    <scope>NUCLEOTIDE SEQUENCE [LARGE SCALE GENOMIC DNA]</scope>
    <source>
        <strain evidence="1">VerdaV2</strain>
    </source>
</reference>
<dbReference type="Proteomes" id="UP001162250">
    <property type="component" value="Segment"/>
</dbReference>
<dbReference type="EMBL" id="LC711078">
    <property type="protein sequence ID" value="BDI54920.1"/>
    <property type="molecule type" value="Genomic_DNA"/>
</dbReference>
<accession>A0AA35G9S6</accession>